<evidence type="ECO:0000256" key="1">
    <source>
        <dbReference type="ARBA" id="ARBA00000077"/>
    </source>
</evidence>
<dbReference type="InterPro" id="IPR036691">
    <property type="entry name" value="Endo/exonu/phosph_ase_sf"/>
</dbReference>
<dbReference type="EMBL" id="CAVNYO010000040">
    <property type="protein sequence ID" value="CAK5263407.1"/>
    <property type="molecule type" value="Genomic_DNA"/>
</dbReference>
<evidence type="ECO:0000256" key="5">
    <source>
        <dbReference type="ARBA" id="ARBA00022723"/>
    </source>
</evidence>
<keyword evidence="5" id="KW-0479">Metal-binding</keyword>
<dbReference type="GO" id="GO:0043137">
    <property type="term" value="P:DNA replication, removal of RNA primer"/>
    <property type="evidence" value="ECO:0007669"/>
    <property type="project" value="TreeGrafter"/>
</dbReference>
<keyword evidence="6" id="KW-0255">Endonuclease</keyword>
<protein>
    <recommendedName>
        <fullName evidence="3">ribonuclease H</fullName>
        <ecNumber evidence="3">3.1.26.4</ecNumber>
    </recommendedName>
</protein>
<dbReference type="InterPro" id="IPR002156">
    <property type="entry name" value="RNaseH_domain"/>
</dbReference>
<comment type="caution">
    <text evidence="11">The sequence shown here is derived from an EMBL/GenBank/DDBJ whole genome shotgun (WGS) entry which is preliminary data.</text>
</comment>
<comment type="similarity">
    <text evidence="2">Belongs to the RNase H family.</text>
</comment>
<dbReference type="SUPFAM" id="SSF53098">
    <property type="entry name" value="Ribonuclease H-like"/>
    <property type="match status" value="1"/>
</dbReference>
<dbReference type="GO" id="GO:0004523">
    <property type="term" value="F:RNA-DNA hybrid ribonuclease activity"/>
    <property type="evidence" value="ECO:0007669"/>
    <property type="project" value="UniProtKB-EC"/>
</dbReference>
<accession>A0AAD2GU87</accession>
<dbReference type="Proteomes" id="UP001295794">
    <property type="component" value="Unassembled WGS sequence"/>
</dbReference>
<dbReference type="PANTHER" id="PTHR10642:SF26">
    <property type="entry name" value="RIBONUCLEASE H1"/>
    <property type="match status" value="1"/>
</dbReference>
<evidence type="ECO:0000256" key="8">
    <source>
        <dbReference type="SAM" id="MobiDB-lite"/>
    </source>
</evidence>
<evidence type="ECO:0000313" key="11">
    <source>
        <dbReference type="EMBL" id="CAK5263407.1"/>
    </source>
</evidence>
<dbReference type="AlphaFoldDB" id="A0AAD2GU87"/>
<comment type="catalytic activity">
    <reaction evidence="1">
        <text>Endonucleolytic cleavage to 5'-phosphomonoester.</text>
        <dbReference type="EC" id="3.1.26.4"/>
    </reaction>
</comment>
<evidence type="ECO:0000259" key="9">
    <source>
        <dbReference type="PROSITE" id="PS50878"/>
    </source>
</evidence>
<name>A0AAD2GU87_9AGAR</name>
<dbReference type="SUPFAM" id="SSF56219">
    <property type="entry name" value="DNase I-like"/>
    <property type="match status" value="1"/>
</dbReference>
<reference evidence="11" key="1">
    <citation type="submission" date="2023-11" db="EMBL/GenBank/DDBJ databases">
        <authorList>
            <person name="De Vega J J."/>
            <person name="De Vega J J."/>
        </authorList>
    </citation>
    <scope>NUCLEOTIDE SEQUENCE</scope>
</reference>
<dbReference type="InterPro" id="IPR036397">
    <property type="entry name" value="RNaseH_sf"/>
</dbReference>
<dbReference type="InterPro" id="IPR012337">
    <property type="entry name" value="RNaseH-like_sf"/>
</dbReference>
<keyword evidence="7" id="KW-0378">Hydrolase</keyword>
<dbReference type="InterPro" id="IPR050092">
    <property type="entry name" value="RNase_H"/>
</dbReference>
<evidence type="ECO:0000256" key="4">
    <source>
        <dbReference type="ARBA" id="ARBA00022722"/>
    </source>
</evidence>
<dbReference type="Gene3D" id="3.30.420.10">
    <property type="entry name" value="Ribonuclease H-like superfamily/Ribonuclease H"/>
    <property type="match status" value="1"/>
</dbReference>
<dbReference type="GO" id="GO:0046872">
    <property type="term" value="F:metal ion binding"/>
    <property type="evidence" value="ECO:0007669"/>
    <property type="project" value="UniProtKB-KW"/>
</dbReference>
<dbReference type="PROSITE" id="PS50878">
    <property type="entry name" value="RT_POL"/>
    <property type="match status" value="1"/>
</dbReference>
<sequence>MILHANSRNYRCLHEPWGGVLTYIANGLGAHVRDDLCSPDITVVELDDLFLVNAYILPHQSSRDGWTNADPWDKFEETMAALQASGKAVIAMGDLNARTGNAGGAPTSVRSSPDKDKPITPQGHSLLRLCSDIGLEILNGNTALGTQNAAYTSFQPQGNSVIDYGLANQTALPNIRLFNVLPPDLAISDHAAIRLEYICYTSTLSTSSQQPIPCLPPRKPPRTRKEKTRDEVLAQLPTDTSLDRLFVDVLRSRLTNEQKLAKLLGDTVVSSAPRHVYVDGACKGNGTERAAAGSGIYWGPGNLRNTACRTPGEQTNNRAEIYAIYRALLAAHPMKTLHIFSDSVYAMEGIAVRSPENASLSWKCTNGDIFRDVIALIRARPAPVVLIQVKGHSGNGGNDAADSLAQMGSGEPVATEHTHTWPPAFGAIGTVMPYPNTSEPSPSPKLQYLPLPPKPAALAVCTDHTPSLNVHRGRVELRRKQLEQQMMIVEASTEAEMWRATKKIMNPAPMSSGFSAGDLKAVFEVRMNPISPIPPTFDAERLKIDQELANTIADKTRDTTEDRIFDSPFTVEDMAEAKLRLKEHPPTSAKGYDEQTYADVCALENNQLCNLVNCCISETDAPSVWLRTMLIGIPKGGKPKSDPNSYRTIGLESCFLKLTTLLIHMRLSKWCKSRGLLPASQNAFREGFRTNDNMFILRCAIERARHQNRPLYVVFADLSNAFPSTEQSTLWLKMRKAGAGGAIFDFLRMLYRRMVYIVRHENEMSDVFHALLGILIGDTSSPILWIIYLSDFRTVSDATMDILLAGVFITNLEQADDVALLSMTPMGIQRKMAALWKWCRTNFMILNAIKSYATPGTSNYYVKWLRGPLRRPSNHPLPPLIGGHPGGAFLIGTLPGHLSTTCMVC</sequence>
<organism evidence="11 12">
    <name type="scientific">Mycena citricolor</name>
    <dbReference type="NCBI Taxonomy" id="2018698"/>
    <lineage>
        <taxon>Eukaryota</taxon>
        <taxon>Fungi</taxon>
        <taxon>Dikarya</taxon>
        <taxon>Basidiomycota</taxon>
        <taxon>Agaricomycotina</taxon>
        <taxon>Agaricomycetes</taxon>
        <taxon>Agaricomycetidae</taxon>
        <taxon>Agaricales</taxon>
        <taxon>Marasmiineae</taxon>
        <taxon>Mycenaceae</taxon>
        <taxon>Mycena</taxon>
    </lineage>
</organism>
<evidence type="ECO:0000256" key="7">
    <source>
        <dbReference type="ARBA" id="ARBA00022801"/>
    </source>
</evidence>
<dbReference type="Gene3D" id="3.60.10.10">
    <property type="entry name" value="Endonuclease/exonuclease/phosphatase"/>
    <property type="match status" value="1"/>
</dbReference>
<dbReference type="Pfam" id="PF00078">
    <property type="entry name" value="RVT_1"/>
    <property type="match status" value="1"/>
</dbReference>
<proteinExistence type="inferred from homology"/>
<keyword evidence="12" id="KW-1185">Reference proteome</keyword>
<evidence type="ECO:0000259" key="10">
    <source>
        <dbReference type="PROSITE" id="PS50879"/>
    </source>
</evidence>
<feature type="region of interest" description="Disordered" evidence="8">
    <location>
        <begin position="101"/>
        <end position="121"/>
    </location>
</feature>
<gene>
    <name evidence="11" type="ORF">MYCIT1_LOCUS2866</name>
</gene>
<evidence type="ECO:0000256" key="3">
    <source>
        <dbReference type="ARBA" id="ARBA00012180"/>
    </source>
</evidence>
<dbReference type="InterPro" id="IPR000477">
    <property type="entry name" value="RT_dom"/>
</dbReference>
<dbReference type="EC" id="3.1.26.4" evidence="3"/>
<feature type="region of interest" description="Disordered" evidence="8">
    <location>
        <begin position="206"/>
        <end position="228"/>
    </location>
</feature>
<dbReference type="PROSITE" id="PS50879">
    <property type="entry name" value="RNASE_H_1"/>
    <property type="match status" value="1"/>
</dbReference>
<evidence type="ECO:0000313" key="12">
    <source>
        <dbReference type="Proteomes" id="UP001295794"/>
    </source>
</evidence>
<dbReference type="CDD" id="cd09280">
    <property type="entry name" value="RNase_HI_eukaryote_like"/>
    <property type="match status" value="1"/>
</dbReference>
<feature type="domain" description="Reverse transcriptase" evidence="9">
    <location>
        <begin position="614"/>
        <end position="869"/>
    </location>
</feature>
<dbReference type="Pfam" id="PF00075">
    <property type="entry name" value="RNase_H"/>
    <property type="match status" value="1"/>
</dbReference>
<dbReference type="CDD" id="cd01650">
    <property type="entry name" value="RT_nLTR_like"/>
    <property type="match status" value="1"/>
</dbReference>
<keyword evidence="4" id="KW-0540">Nuclease</keyword>
<dbReference type="GO" id="GO:0003676">
    <property type="term" value="F:nucleic acid binding"/>
    <property type="evidence" value="ECO:0007669"/>
    <property type="project" value="InterPro"/>
</dbReference>
<evidence type="ECO:0000256" key="6">
    <source>
        <dbReference type="ARBA" id="ARBA00022759"/>
    </source>
</evidence>
<feature type="domain" description="RNase H type-1" evidence="10">
    <location>
        <begin position="270"/>
        <end position="410"/>
    </location>
</feature>
<evidence type="ECO:0000256" key="2">
    <source>
        <dbReference type="ARBA" id="ARBA00005300"/>
    </source>
</evidence>
<dbReference type="PANTHER" id="PTHR10642">
    <property type="entry name" value="RIBONUCLEASE H1"/>
    <property type="match status" value="1"/>
</dbReference>